<dbReference type="FunFam" id="3.30.590.10:FF:000007">
    <property type="entry name" value="Protein-arginine kinase"/>
    <property type="match status" value="1"/>
</dbReference>
<evidence type="ECO:0000256" key="4">
    <source>
        <dbReference type="ARBA" id="ARBA00022840"/>
    </source>
</evidence>
<dbReference type="GO" id="GO:0005524">
    <property type="term" value="F:ATP binding"/>
    <property type="evidence" value="ECO:0007669"/>
    <property type="project" value="UniProtKB-UniRule"/>
</dbReference>
<comment type="function">
    <text evidence="6">Catalyzes the specific phosphorylation of arginine residues in proteins.</text>
</comment>
<accession>D7UVR5</accession>
<gene>
    <name evidence="6" type="primary">mcsB</name>
    <name evidence="9" type="ORF">HMPREF0556_10476</name>
</gene>
<keyword evidence="10" id="KW-1185">Reference proteome</keyword>
<dbReference type="GO" id="GO:1990424">
    <property type="term" value="F:protein arginine kinase activity"/>
    <property type="evidence" value="ECO:0007669"/>
    <property type="project" value="UniProtKB-EC"/>
</dbReference>
<feature type="binding site" evidence="6 7">
    <location>
        <begin position="25"/>
        <end position="29"/>
    </location>
    <ligand>
        <name>ATP</name>
        <dbReference type="ChEBI" id="CHEBI:30616"/>
    </ligand>
</feature>
<feature type="binding site" evidence="6 7">
    <location>
        <begin position="165"/>
        <end position="169"/>
    </location>
    <ligand>
        <name>ATP</name>
        <dbReference type="ChEBI" id="CHEBI:30616"/>
    </ligand>
</feature>
<comment type="catalytic activity">
    <reaction evidence="5 6">
        <text>L-arginyl-[protein] + ATP = N(omega)-phospho-L-arginyl-[protein] + ADP + H(+)</text>
        <dbReference type="Rhea" id="RHEA:43384"/>
        <dbReference type="Rhea" id="RHEA-COMP:10532"/>
        <dbReference type="Rhea" id="RHEA-COMP:10533"/>
        <dbReference type="ChEBI" id="CHEBI:15378"/>
        <dbReference type="ChEBI" id="CHEBI:29965"/>
        <dbReference type="ChEBI" id="CHEBI:30616"/>
        <dbReference type="ChEBI" id="CHEBI:83226"/>
        <dbReference type="ChEBI" id="CHEBI:456216"/>
        <dbReference type="EC" id="2.7.14.1"/>
    </reaction>
</comment>
<dbReference type="InterPro" id="IPR014746">
    <property type="entry name" value="Gln_synth/guanido_kin_cat_dom"/>
</dbReference>
<evidence type="ECO:0000259" key="8">
    <source>
        <dbReference type="PROSITE" id="PS51510"/>
    </source>
</evidence>
<dbReference type="InterPro" id="IPR023660">
    <property type="entry name" value="Arg_Kinase"/>
</dbReference>
<feature type="binding site" evidence="6 7">
    <location>
        <position position="114"/>
    </location>
    <ligand>
        <name>ATP</name>
        <dbReference type="ChEBI" id="CHEBI:30616"/>
    </ligand>
</feature>
<dbReference type="eggNOG" id="COG3869">
    <property type="taxonomic scope" value="Bacteria"/>
</dbReference>
<dbReference type="HAMAP" id="MF_00602">
    <property type="entry name" value="Prot_Arg_kinase"/>
    <property type="match status" value="1"/>
</dbReference>
<dbReference type="Pfam" id="PF00217">
    <property type="entry name" value="ATP-gua_Ptrans"/>
    <property type="match status" value="1"/>
</dbReference>
<feature type="domain" description="Phosphagen kinase C-terminal" evidence="8">
    <location>
        <begin position="22"/>
        <end position="243"/>
    </location>
</feature>
<name>D7UVR5_LISGR</name>
<proteinExistence type="inferred from homology"/>
<dbReference type="GO" id="GO:0005615">
    <property type="term" value="C:extracellular space"/>
    <property type="evidence" value="ECO:0007669"/>
    <property type="project" value="TreeGrafter"/>
</dbReference>
<dbReference type="PROSITE" id="PS51510">
    <property type="entry name" value="PHOSPHAGEN_KINASE_C"/>
    <property type="match status" value="1"/>
</dbReference>
<keyword evidence="4 6" id="KW-0067">ATP-binding</keyword>
<keyword evidence="1 6" id="KW-0808">Transferase</keyword>
<evidence type="ECO:0000256" key="3">
    <source>
        <dbReference type="ARBA" id="ARBA00022777"/>
    </source>
</evidence>
<dbReference type="HOGENOM" id="CLU_066591_1_0_9"/>
<reference evidence="9" key="1">
    <citation type="submission" date="2010-06" db="EMBL/GenBank/DDBJ databases">
        <authorList>
            <person name="Muzny D."/>
            <person name="Qin X."/>
            <person name="Buhay C."/>
            <person name="Dugan-Rocha S."/>
            <person name="Ding Y."/>
            <person name="Chen G."/>
            <person name="Hawes A."/>
            <person name="Holder M."/>
            <person name="Jhangiani S."/>
            <person name="Johnson A."/>
            <person name="Khan Z."/>
            <person name="Li Z."/>
            <person name="Liu W."/>
            <person name="Liu X."/>
            <person name="Perez L."/>
            <person name="Shen H."/>
            <person name="Wang Q."/>
            <person name="Watt J."/>
            <person name="Xi L."/>
            <person name="Xin Y."/>
            <person name="Zhou J."/>
            <person name="Deng J."/>
            <person name="Jiang H."/>
            <person name="Liu Y."/>
            <person name="Qu J."/>
            <person name="Song X.-Z."/>
            <person name="Zhang L."/>
            <person name="Villasana D."/>
            <person name="Johnson A."/>
            <person name="Liu J."/>
            <person name="Liyanage D."/>
            <person name="Lorensuhewa L."/>
            <person name="Robinson T."/>
            <person name="Song A."/>
            <person name="Song B.-B."/>
            <person name="Dinh H."/>
            <person name="Thornton R."/>
            <person name="Coyle M."/>
            <person name="Francisco L."/>
            <person name="Jackson L."/>
            <person name="Javaid M."/>
            <person name="Korchina V."/>
            <person name="Kovar C."/>
            <person name="Mata R."/>
            <person name="Mathew T."/>
            <person name="Ngo R."/>
            <person name="Nguyen L."/>
            <person name="Nguyen N."/>
            <person name="Okwuonu G."/>
            <person name="Ongeri F."/>
            <person name="Pham C."/>
            <person name="Simmons D."/>
            <person name="Wilczek-Boney K."/>
            <person name="Hale W."/>
            <person name="Jakkamsetti A."/>
            <person name="Pham P."/>
            <person name="Ruth R."/>
            <person name="San Lucas F."/>
            <person name="Warren J."/>
            <person name="Zhang J."/>
            <person name="Zhao Z."/>
            <person name="Zhou C."/>
            <person name="Zhu D."/>
            <person name="Lee S."/>
            <person name="Bess C."/>
            <person name="Blankenburg K."/>
            <person name="Forbes L."/>
            <person name="Fu Q."/>
            <person name="Gubbala S."/>
            <person name="Hirani K."/>
            <person name="Jayaseelan J.C."/>
            <person name="Lara F."/>
            <person name="Munidasa M."/>
            <person name="Palculict T."/>
            <person name="Patil S."/>
            <person name="Pu L.-L."/>
            <person name="Saada N."/>
            <person name="Tang L."/>
            <person name="Weissenberger G."/>
            <person name="Zhu Y."/>
            <person name="Hemphill L."/>
            <person name="Shang Y."/>
            <person name="Youmans B."/>
            <person name="Ayvaz T."/>
            <person name="Ross M."/>
            <person name="Santibanez J."/>
            <person name="Aqrawi P."/>
            <person name="Gross S."/>
            <person name="Joshi V."/>
            <person name="Fowler G."/>
            <person name="Nazareth L."/>
            <person name="Reid J."/>
            <person name="Worley K."/>
            <person name="Petrosino J."/>
            <person name="Highlander S."/>
            <person name="Gibbs R."/>
        </authorList>
    </citation>
    <scope>NUCLEOTIDE SEQUENCE [LARGE SCALE GENOMIC DNA]</scope>
    <source>
        <strain evidence="9">DSM 20601</strain>
    </source>
</reference>
<dbReference type="STRING" id="525367.HMPREF0556_10476"/>
<comment type="similarity">
    <text evidence="6 7">Belongs to the ATP:guanido phosphotransferase family.</text>
</comment>
<evidence type="ECO:0000256" key="6">
    <source>
        <dbReference type="HAMAP-Rule" id="MF_00602"/>
    </source>
</evidence>
<sequence length="343" mass="39130">MTNFFEPRLNTWLEARGEESDVVLSSRVRIARNLPNKVFPVYLQKEQTIDSVFGSLDESFQLLKMNDMQMLEKALLVEKHFISPYLMSKSEHGAVAINEKQNLSIMINEEDHIRIQSMVSGLNLEEALEKALQIENEMEAKLGFAYDEQFGYLTSCVTNVGTGLRASAMVHLPGLVTTKQIKKMIEAIRHLGFVVRGMYGEGSLPSSNIFQISNQVTLGKTELEIIEDLTEIVMQVIMQERVARTMLKQKYHIALEDRIFRAYGLLENCRMITEAESSDAISDLRLGVELGYLEHITREKVNELVIFSQPAFLRQAAGHDLNDFEEKVIRARVIRDLLEKNES</sequence>
<dbReference type="EMBL" id="ACCR02000003">
    <property type="protein sequence ID" value="EFI83923.1"/>
    <property type="molecule type" value="Genomic_DNA"/>
</dbReference>
<dbReference type="PANTHER" id="PTHR11547:SF38">
    <property type="entry name" value="ARGININE KINASE 1-RELATED"/>
    <property type="match status" value="1"/>
</dbReference>
<evidence type="ECO:0000256" key="1">
    <source>
        <dbReference type="ARBA" id="ARBA00022679"/>
    </source>
</evidence>
<keyword evidence="3 6" id="KW-0418">Kinase</keyword>
<evidence type="ECO:0000313" key="9">
    <source>
        <dbReference type="EMBL" id="EFI83923.1"/>
    </source>
</evidence>
<dbReference type="InterPro" id="IPR022414">
    <property type="entry name" value="ATP-guanido_PTrfase_cat"/>
</dbReference>
<organism evidence="9 10">
    <name type="scientific">Listeria grayi DSM 20601</name>
    <dbReference type="NCBI Taxonomy" id="525367"/>
    <lineage>
        <taxon>Bacteria</taxon>
        <taxon>Bacillati</taxon>
        <taxon>Bacillota</taxon>
        <taxon>Bacilli</taxon>
        <taxon>Bacillales</taxon>
        <taxon>Listeriaceae</taxon>
        <taxon>Listeria</taxon>
    </lineage>
</organism>
<dbReference type="GO" id="GO:0004111">
    <property type="term" value="F:creatine kinase activity"/>
    <property type="evidence" value="ECO:0007669"/>
    <property type="project" value="InterPro"/>
</dbReference>
<evidence type="ECO:0000256" key="5">
    <source>
        <dbReference type="ARBA" id="ARBA00051816"/>
    </source>
</evidence>
<feature type="binding site" evidence="6 7">
    <location>
        <position position="80"/>
    </location>
    <ligand>
        <name>ATP</name>
        <dbReference type="ChEBI" id="CHEBI:30616"/>
    </ligand>
</feature>
<dbReference type="PANTHER" id="PTHR11547">
    <property type="entry name" value="ARGININE OR CREATINE KINASE"/>
    <property type="match status" value="1"/>
</dbReference>
<dbReference type="EC" id="2.7.14.1" evidence="6"/>
<keyword evidence="2 6" id="KW-0547">Nucleotide-binding</keyword>
<dbReference type="InterPro" id="IPR000749">
    <property type="entry name" value="ATP-guanido_PTrfase"/>
</dbReference>
<dbReference type="RefSeq" id="WP_003757205.1">
    <property type="nucleotide sequence ID" value="NZ_GL538353.1"/>
</dbReference>
<dbReference type="Gene3D" id="3.30.590.10">
    <property type="entry name" value="Glutamine synthetase/guanido kinase, catalytic domain"/>
    <property type="match status" value="1"/>
</dbReference>
<dbReference type="SUPFAM" id="SSF55931">
    <property type="entry name" value="Glutamine synthetase/guanido kinase"/>
    <property type="match status" value="1"/>
</dbReference>
<comment type="caution">
    <text evidence="6">Lacks conserved residue(s) required for the propagation of feature annotation.</text>
</comment>
<dbReference type="NCBIfam" id="NF002194">
    <property type="entry name" value="PRK01059.1-4"/>
    <property type="match status" value="1"/>
</dbReference>
<dbReference type="Proteomes" id="UP000010119">
    <property type="component" value="Unassembled WGS sequence"/>
</dbReference>
<comment type="caution">
    <text evidence="9">The sequence shown here is derived from an EMBL/GenBank/DDBJ whole genome shotgun (WGS) entry which is preliminary data.</text>
</comment>
<feature type="binding site" evidence="7">
    <location>
        <begin position="196"/>
        <end position="201"/>
    </location>
    <ligand>
        <name>ATP</name>
        <dbReference type="ChEBI" id="CHEBI:30616"/>
    </ligand>
</feature>
<dbReference type="AlphaFoldDB" id="D7UVR5"/>
<protein>
    <recommendedName>
        <fullName evidence="6">Protein-arginine kinase</fullName>
        <ecNumber evidence="6">2.7.14.1</ecNumber>
    </recommendedName>
</protein>
<evidence type="ECO:0000256" key="2">
    <source>
        <dbReference type="ARBA" id="ARBA00022741"/>
    </source>
</evidence>
<dbReference type="CDD" id="cd07930">
    <property type="entry name" value="bacterial_phosphagen_kinase"/>
    <property type="match status" value="1"/>
</dbReference>
<evidence type="ECO:0000313" key="10">
    <source>
        <dbReference type="Proteomes" id="UP000010119"/>
    </source>
</evidence>
<evidence type="ECO:0000256" key="7">
    <source>
        <dbReference type="PROSITE-ProRule" id="PRU00843"/>
    </source>
</evidence>
<dbReference type="GO" id="GO:0046314">
    <property type="term" value="P:phosphocreatine biosynthetic process"/>
    <property type="evidence" value="ECO:0007669"/>
    <property type="project" value="InterPro"/>
</dbReference>